<feature type="region of interest" description="Disordered" evidence="1">
    <location>
        <begin position="141"/>
        <end position="164"/>
    </location>
</feature>
<reference evidence="3" key="1">
    <citation type="submission" date="2024-05" db="EMBL/GenBank/DDBJ databases">
        <title>Genome sequencing of novel strain.</title>
        <authorList>
            <person name="Ganbat D."/>
            <person name="Ganbat S."/>
            <person name="Lee S.-J."/>
        </authorList>
    </citation>
    <scope>NUCLEOTIDE SEQUENCE</scope>
    <source>
        <strain evidence="3">SMD15-11</strain>
    </source>
</reference>
<dbReference type="Gene3D" id="3.30.750.140">
    <property type="match status" value="1"/>
</dbReference>
<feature type="compositionally biased region" description="Basic and acidic residues" evidence="1">
    <location>
        <begin position="30"/>
        <end position="58"/>
    </location>
</feature>
<dbReference type="KEGG" id="tcd:AAIA72_01790"/>
<evidence type="ECO:0000259" key="2">
    <source>
        <dbReference type="Pfam" id="PF02120"/>
    </source>
</evidence>
<keyword evidence="3" id="KW-0966">Cell projection</keyword>
<keyword evidence="3" id="KW-0969">Cilium</keyword>
<dbReference type="PANTHER" id="PTHR37533:SF2">
    <property type="entry name" value="FLAGELLAR HOOK-LENGTH CONTROL PROTEIN"/>
    <property type="match status" value="1"/>
</dbReference>
<sequence>MTPDILTNFSSEPARATARANDQPTTQKDGGFRKTLEAEDRETVSEKRRAEQDAEPTKKTQNNVQTDAEQRVTRSDQVDSGGAHQDETSAGMTPEETAPSSPVALFAPLPLPADLQANAALPAADRLPPGMSDALEALGLQPLPDASGTTVPLEPGSASGAQSGGAAAAELISGALMTLRQMMSGQTGDKTAVSALRDSVFSQDMLSALSQGDGPELKTVTQAVQNAVQMAQRQDSATTPVWVSQLPAQAGTEAWQHQLGEKILWLVGQKLHEARIHLNPADLGPIDIQIQIHKDQAQIQMHATQALTRDMLDAAAWRLRETLAGQGLNLSGFDVSDQPAWQQSEREPGQPSGGGGADTDLALETVEDLTERPVMMRVTDIPGLVDTYA</sequence>
<dbReference type="InterPro" id="IPR052563">
    <property type="entry name" value="FliK"/>
</dbReference>
<proteinExistence type="predicted"/>
<feature type="region of interest" description="Disordered" evidence="1">
    <location>
        <begin position="1"/>
        <end position="105"/>
    </location>
</feature>
<dbReference type="EMBL" id="CP154858">
    <property type="protein sequence ID" value="XDT72741.1"/>
    <property type="molecule type" value="Genomic_DNA"/>
</dbReference>
<organism evidence="3">
    <name type="scientific">Thermohahella caldifontis</name>
    <dbReference type="NCBI Taxonomy" id="3142973"/>
    <lineage>
        <taxon>Bacteria</taxon>
        <taxon>Pseudomonadati</taxon>
        <taxon>Pseudomonadota</taxon>
        <taxon>Gammaproteobacteria</taxon>
        <taxon>Oceanospirillales</taxon>
        <taxon>Hahellaceae</taxon>
        <taxon>Thermohahella</taxon>
    </lineage>
</organism>
<name>A0AB39UXT1_9GAMM</name>
<dbReference type="Pfam" id="PF02120">
    <property type="entry name" value="Flg_hook"/>
    <property type="match status" value="1"/>
</dbReference>
<gene>
    <name evidence="3" type="ORF">AAIA72_01790</name>
</gene>
<dbReference type="InterPro" id="IPR021136">
    <property type="entry name" value="Flagellar_hook_control-like_C"/>
</dbReference>
<dbReference type="RefSeq" id="WP_369601745.1">
    <property type="nucleotide sequence ID" value="NZ_CP154858.1"/>
</dbReference>
<feature type="domain" description="Flagellar hook-length control protein-like C-terminal" evidence="2">
    <location>
        <begin position="261"/>
        <end position="340"/>
    </location>
</feature>
<dbReference type="InterPro" id="IPR038610">
    <property type="entry name" value="FliK-like_C_sf"/>
</dbReference>
<keyword evidence="3" id="KW-0282">Flagellum</keyword>
<dbReference type="CDD" id="cd17470">
    <property type="entry name" value="T3SS_Flik_C"/>
    <property type="match status" value="1"/>
</dbReference>
<feature type="region of interest" description="Disordered" evidence="1">
    <location>
        <begin position="334"/>
        <end position="360"/>
    </location>
</feature>
<feature type="compositionally biased region" description="Polar residues" evidence="1">
    <location>
        <begin position="1"/>
        <end position="11"/>
    </location>
</feature>
<protein>
    <submittedName>
        <fullName evidence="3">Flagellar hook-length control protein FliK</fullName>
    </submittedName>
</protein>
<feature type="compositionally biased region" description="Basic and acidic residues" evidence="1">
    <location>
        <begin position="68"/>
        <end position="77"/>
    </location>
</feature>
<dbReference type="PANTHER" id="PTHR37533">
    <property type="entry name" value="FLAGELLAR HOOK-LENGTH CONTROL PROTEIN"/>
    <property type="match status" value="1"/>
</dbReference>
<evidence type="ECO:0000313" key="3">
    <source>
        <dbReference type="EMBL" id="XDT72741.1"/>
    </source>
</evidence>
<dbReference type="AlphaFoldDB" id="A0AB39UXT1"/>
<evidence type="ECO:0000256" key="1">
    <source>
        <dbReference type="SAM" id="MobiDB-lite"/>
    </source>
</evidence>
<accession>A0AB39UXT1</accession>